<comment type="caution">
    <text evidence="3">The sequence shown here is derived from an EMBL/GenBank/DDBJ whole genome shotgun (WGS) entry which is preliminary data.</text>
</comment>
<accession>A0A4V6AX05</accession>
<dbReference type="GO" id="GO:0016094">
    <property type="term" value="P:polyprenol biosynthetic process"/>
    <property type="evidence" value="ECO:0007669"/>
    <property type="project" value="TreeGrafter"/>
</dbReference>
<protein>
    <submittedName>
        <fullName evidence="3">Undecaprenyl diphosphate synthase family protein</fullName>
    </submittedName>
</protein>
<dbReference type="EMBL" id="SZPR01000029">
    <property type="protein sequence ID" value="TKT05953.1"/>
    <property type="molecule type" value="Genomic_DNA"/>
</dbReference>
<dbReference type="Gene3D" id="3.40.1180.10">
    <property type="entry name" value="Decaprenyl diphosphate synthase-like"/>
    <property type="match status" value="1"/>
</dbReference>
<dbReference type="InterPro" id="IPR001441">
    <property type="entry name" value="UPP_synth-like"/>
</dbReference>
<dbReference type="Proteomes" id="UP000308632">
    <property type="component" value="Unassembled WGS sequence"/>
</dbReference>
<evidence type="ECO:0000313" key="4">
    <source>
        <dbReference type="Proteomes" id="UP000308632"/>
    </source>
</evidence>
<evidence type="ECO:0000256" key="1">
    <source>
        <dbReference type="ARBA" id="ARBA00022679"/>
    </source>
</evidence>
<dbReference type="SUPFAM" id="SSF64005">
    <property type="entry name" value="Undecaprenyl diphosphate synthase"/>
    <property type="match status" value="1"/>
</dbReference>
<dbReference type="RefSeq" id="WP_137303619.1">
    <property type="nucleotide sequence ID" value="NZ_BMVD01000026.1"/>
</dbReference>
<sequence length="217" mass="24236">MTTLMLLPDGMRRWSLAHGVSLDDGYAAMGDKLIEFMGWAKEAGVTTLYVTASSAANHSRPEAAVNTFMTAFNDVVRRVYDSCRFDFSGSLDLVDAPYLAELEELRDKSAQNAGFTLHYILGMSLTHEVIGIFNKLNGKIPELTEEILLENAYVPTHVDYLIRTGGAIRMSSFFPLMSPYAELHFSPCLFPDMTRADFDAALEDLRGRERRFGGYPV</sequence>
<comment type="similarity">
    <text evidence="2">Belongs to the UPP synthase family. Z-FPP synthase subfamily.</text>
</comment>
<dbReference type="PANTHER" id="PTHR10291:SF43">
    <property type="entry name" value="DEHYDRODOLICHYL DIPHOSPHATE SYNTHASE COMPLEX SUBUNIT DHDDS"/>
    <property type="match status" value="1"/>
</dbReference>
<dbReference type="GO" id="GO:0045547">
    <property type="term" value="F:ditrans,polycis-polyprenyl diphosphate synthase [(2E,6E)-farnesyl diphosphate specific] activity"/>
    <property type="evidence" value="ECO:0007669"/>
    <property type="project" value="TreeGrafter"/>
</dbReference>
<organism evidence="3 4">
    <name type="scientific">Streptomyces galbus</name>
    <dbReference type="NCBI Taxonomy" id="33898"/>
    <lineage>
        <taxon>Bacteria</taxon>
        <taxon>Bacillati</taxon>
        <taxon>Actinomycetota</taxon>
        <taxon>Actinomycetes</taxon>
        <taxon>Kitasatosporales</taxon>
        <taxon>Streptomycetaceae</taxon>
        <taxon>Streptomyces</taxon>
    </lineage>
</organism>
<dbReference type="InterPro" id="IPR036424">
    <property type="entry name" value="UPP_synth-like_sf"/>
</dbReference>
<proteinExistence type="inferred from homology"/>
<dbReference type="PANTHER" id="PTHR10291">
    <property type="entry name" value="DEHYDRODOLICHYL DIPHOSPHATE SYNTHASE FAMILY MEMBER"/>
    <property type="match status" value="1"/>
</dbReference>
<reference evidence="3 4" key="1">
    <citation type="submission" date="2019-04" db="EMBL/GenBank/DDBJ databases">
        <title>Streptomyces lasaliensis sp.nov., an Actinomycete isolated from soil which produces the polyether antibiotic lasalocid.</title>
        <authorList>
            <person name="Erwin G."/>
            <person name="Haber C."/>
        </authorList>
    </citation>
    <scope>NUCLEOTIDE SEQUENCE [LARGE SCALE GENOMIC DNA]</scope>
    <source>
        <strain evidence="3 4">DSM 40089</strain>
    </source>
</reference>
<name>A0A4V6AX05_STRGB</name>
<gene>
    <name evidence="3" type="ORF">E4U92_30215</name>
</gene>
<dbReference type="AlphaFoldDB" id="A0A4V6AX05"/>
<dbReference type="Pfam" id="PF01255">
    <property type="entry name" value="Prenyltransf"/>
    <property type="match status" value="1"/>
</dbReference>
<evidence type="ECO:0000256" key="2">
    <source>
        <dbReference type="ARBA" id="ARBA00038453"/>
    </source>
</evidence>
<keyword evidence="1" id="KW-0808">Transferase</keyword>
<evidence type="ECO:0000313" key="3">
    <source>
        <dbReference type="EMBL" id="TKT05953.1"/>
    </source>
</evidence>